<dbReference type="AlphaFoldDB" id="A0A679HSM7"/>
<proteinExistence type="predicted"/>
<evidence type="ECO:0000313" key="3">
    <source>
        <dbReference type="EMBL" id="BBU69350.1"/>
    </source>
</evidence>
<dbReference type="Pfam" id="PF22495">
    <property type="entry name" value="HTH_92"/>
    <property type="match status" value="1"/>
</dbReference>
<evidence type="ECO:0000259" key="2">
    <source>
        <dbReference type="Pfam" id="PF22495"/>
    </source>
</evidence>
<dbReference type="InterPro" id="IPR001387">
    <property type="entry name" value="Cro/C1-type_HTH"/>
</dbReference>
<dbReference type="Gene3D" id="1.10.260.40">
    <property type="entry name" value="lambda repressor-like DNA-binding domains"/>
    <property type="match status" value="1"/>
</dbReference>
<dbReference type="EMBL" id="AP022345">
    <property type="protein sequence ID" value="BBU69350.1"/>
    <property type="molecule type" value="Genomic_DNA"/>
</dbReference>
<gene>
    <name evidence="3" type="ORF">ICHIAU1_16330</name>
</gene>
<sequence length="116" mass="12624">MTTTNRKRFKEKADSATRPAPLKGMLSLSPKELRIKLGLTQGGFWSPVGVSQSGGSRYESGRKLPAAISALLHLVHIEGVDLSSIKGQHTLVGRYLSEQDPEMYAKLLKAAQDSQC</sequence>
<dbReference type="SUPFAM" id="SSF47413">
    <property type="entry name" value="lambda repressor-like DNA-binding domains"/>
    <property type="match status" value="1"/>
</dbReference>
<dbReference type="RefSeq" id="WP_242451437.1">
    <property type="nucleotide sequence ID" value="NZ_AP019011.1"/>
</dbReference>
<feature type="domain" description="RsaL-like HTH" evidence="2">
    <location>
        <begin position="31"/>
        <end position="75"/>
    </location>
</feature>
<protein>
    <recommendedName>
        <fullName evidence="2">RsaL-like HTH domain-containing protein</fullName>
    </recommendedName>
</protein>
<evidence type="ECO:0000256" key="1">
    <source>
        <dbReference type="SAM" id="MobiDB-lite"/>
    </source>
</evidence>
<organism evidence="3 4">
    <name type="scientific">Fluviibacter phosphoraccumulans</name>
    <dbReference type="NCBI Taxonomy" id="1751046"/>
    <lineage>
        <taxon>Bacteria</taxon>
        <taxon>Pseudomonadati</taxon>
        <taxon>Pseudomonadota</taxon>
        <taxon>Betaproteobacteria</taxon>
        <taxon>Rhodocyclales</taxon>
        <taxon>Fluviibacteraceae</taxon>
        <taxon>Fluviibacter</taxon>
    </lineage>
</organism>
<keyword evidence="4" id="KW-1185">Reference proteome</keyword>
<accession>A0A679HSM7</accession>
<dbReference type="InterPro" id="IPR055172">
    <property type="entry name" value="HTH_RsaL-like"/>
</dbReference>
<feature type="region of interest" description="Disordered" evidence="1">
    <location>
        <begin position="1"/>
        <end position="23"/>
    </location>
</feature>
<feature type="compositionally biased region" description="Basic residues" evidence="1">
    <location>
        <begin position="1"/>
        <end position="10"/>
    </location>
</feature>
<dbReference type="GO" id="GO:0003677">
    <property type="term" value="F:DNA binding"/>
    <property type="evidence" value="ECO:0007669"/>
    <property type="project" value="InterPro"/>
</dbReference>
<dbReference type="Proteomes" id="UP000463961">
    <property type="component" value="Chromosome"/>
</dbReference>
<dbReference type="CDD" id="cd00093">
    <property type="entry name" value="HTH_XRE"/>
    <property type="match status" value="1"/>
</dbReference>
<dbReference type="InterPro" id="IPR010982">
    <property type="entry name" value="Lambda_DNA-bd_dom_sf"/>
</dbReference>
<name>A0A679HSM7_9RHOO</name>
<evidence type="ECO:0000313" key="4">
    <source>
        <dbReference type="Proteomes" id="UP000463961"/>
    </source>
</evidence>
<reference evidence="4" key="1">
    <citation type="submission" date="2020-01" db="EMBL/GenBank/DDBJ databases">
        <title>Phosphoaccumulans saitamaens gen. nov., sp. nov., a polyphosphate accumulating bacterium isolated from surface river water.</title>
        <authorList>
            <person name="Watanabe K."/>
            <person name="Suda W."/>
        </authorList>
    </citation>
    <scope>NUCLEOTIDE SEQUENCE [LARGE SCALE GENOMIC DNA]</scope>
    <source>
        <strain evidence="4">ICHIAU1</strain>
    </source>
</reference>